<dbReference type="EMBL" id="QJNS01000254">
    <property type="protein sequence ID" value="RYO81347.1"/>
    <property type="molecule type" value="Genomic_DNA"/>
</dbReference>
<protein>
    <recommendedName>
        <fullName evidence="3">Nephrocystin 3-like N-terminal domain-containing protein</fullName>
    </recommendedName>
</protein>
<name>A0ABY0H324_9PEZI</name>
<organism evidence="4 5">
    <name type="scientific">Monosporascus cannonballus</name>
    <dbReference type="NCBI Taxonomy" id="155416"/>
    <lineage>
        <taxon>Eukaryota</taxon>
        <taxon>Fungi</taxon>
        <taxon>Dikarya</taxon>
        <taxon>Ascomycota</taxon>
        <taxon>Pezizomycotina</taxon>
        <taxon>Sordariomycetes</taxon>
        <taxon>Xylariomycetidae</taxon>
        <taxon>Xylariales</taxon>
        <taxon>Xylariales incertae sedis</taxon>
        <taxon>Monosporascus</taxon>
    </lineage>
</organism>
<keyword evidence="1" id="KW-0677">Repeat</keyword>
<dbReference type="Gene3D" id="3.40.50.300">
    <property type="entry name" value="P-loop containing nucleotide triphosphate hydrolases"/>
    <property type="match status" value="1"/>
</dbReference>
<dbReference type="Proteomes" id="UP000294003">
    <property type="component" value="Unassembled WGS sequence"/>
</dbReference>
<evidence type="ECO:0000313" key="5">
    <source>
        <dbReference type="Proteomes" id="UP000294003"/>
    </source>
</evidence>
<accession>A0ABY0H324</accession>
<evidence type="ECO:0000256" key="2">
    <source>
        <dbReference type="SAM" id="Coils"/>
    </source>
</evidence>
<proteinExistence type="predicted"/>
<dbReference type="Pfam" id="PF24883">
    <property type="entry name" value="NPHP3_N"/>
    <property type="match status" value="1"/>
</dbReference>
<feature type="domain" description="Nephrocystin 3-like N-terminal" evidence="3">
    <location>
        <begin position="178"/>
        <end position="348"/>
    </location>
</feature>
<dbReference type="InterPro" id="IPR027417">
    <property type="entry name" value="P-loop_NTPase"/>
</dbReference>
<reference evidence="4 5" key="1">
    <citation type="submission" date="2018-06" db="EMBL/GenBank/DDBJ databases">
        <title>Complete Genomes of Monosporascus.</title>
        <authorList>
            <person name="Robinson A.J."/>
            <person name="Natvig D.O."/>
        </authorList>
    </citation>
    <scope>NUCLEOTIDE SEQUENCE [LARGE SCALE GENOMIC DNA]</scope>
    <source>
        <strain evidence="4 5">CBS 609.92</strain>
    </source>
</reference>
<dbReference type="PANTHER" id="PTHR10039">
    <property type="entry name" value="AMELOGENIN"/>
    <property type="match status" value="1"/>
</dbReference>
<keyword evidence="2" id="KW-0175">Coiled coil</keyword>
<dbReference type="InterPro" id="IPR056884">
    <property type="entry name" value="NPHP3-like_N"/>
</dbReference>
<dbReference type="SUPFAM" id="SSF52540">
    <property type="entry name" value="P-loop containing nucleoside triphosphate hydrolases"/>
    <property type="match status" value="1"/>
</dbReference>
<gene>
    <name evidence="4" type="ORF">DL762_007193</name>
</gene>
<evidence type="ECO:0000259" key="3">
    <source>
        <dbReference type="Pfam" id="PF24883"/>
    </source>
</evidence>
<evidence type="ECO:0000256" key="1">
    <source>
        <dbReference type="ARBA" id="ARBA00022737"/>
    </source>
</evidence>
<keyword evidence="5" id="KW-1185">Reference proteome</keyword>
<evidence type="ECO:0000313" key="4">
    <source>
        <dbReference type="EMBL" id="RYO81347.1"/>
    </source>
</evidence>
<dbReference type="PANTHER" id="PTHR10039:SF16">
    <property type="entry name" value="GPI INOSITOL-DEACYLASE"/>
    <property type="match status" value="1"/>
</dbReference>
<sequence>MDGLGSAASVVAIIDLSAKVASLCFQYSAAVKNAKSDIERLRGEVDRLKTTLEGARRLLDSPNGARLQTSQPLSDGLRDCASQLAKLETKLEKKLNRGTMRRMMSPFGFRALKWPFESKEVDNIIQNLNKSRDTLSTSLNIDQTMLLLDDERLKILKWISPIPYGKHHNTVKEARTSGTCEWLLQHERFREWEDTASSVILWLQGSPGAGKTFLTSKVIDHVQSLLKSSRNEEGLAFFYCNRNEEERRKPLTVLRSYVRQLSTTAKYPEKMRKKLQELWSEKRLKGSDLDLEDCREQLLESVNLYPRTTLVLDALDECEPDSRGELVKTVDILLSKSRRPLKVFISSRPDRDIRKRFLDRPNIEIYATHNEKDIQKFVHEEIIKHGAWKDISPLLKDEIIRVLHARSQGM</sequence>
<comment type="caution">
    <text evidence="4">The sequence shown here is derived from an EMBL/GenBank/DDBJ whole genome shotgun (WGS) entry which is preliminary data.</text>
</comment>
<feature type="coiled-coil region" evidence="2">
    <location>
        <begin position="31"/>
        <end position="97"/>
    </location>
</feature>